<evidence type="ECO:0000313" key="5">
    <source>
        <dbReference type="EMBL" id="CAD8339523.1"/>
    </source>
</evidence>
<accession>A0A7R9WZA1</accession>
<dbReference type="PANTHER" id="PTHR45926">
    <property type="entry name" value="OSJNBA0053K19.4 PROTEIN"/>
    <property type="match status" value="1"/>
</dbReference>
<gene>
    <name evidence="5" type="ORF">CAUS1442_LOCUS11656</name>
</gene>
<dbReference type="InterPro" id="IPR001487">
    <property type="entry name" value="Bromodomain"/>
</dbReference>
<dbReference type="Gene3D" id="1.20.920.10">
    <property type="entry name" value="Bromodomain-like"/>
    <property type="match status" value="1"/>
</dbReference>
<evidence type="ECO:0000256" key="3">
    <source>
        <dbReference type="SAM" id="MobiDB-lite"/>
    </source>
</evidence>
<reference evidence="5" key="1">
    <citation type="submission" date="2021-01" db="EMBL/GenBank/DDBJ databases">
        <authorList>
            <person name="Corre E."/>
            <person name="Pelletier E."/>
            <person name="Niang G."/>
            <person name="Scheremetjew M."/>
            <person name="Finn R."/>
            <person name="Kale V."/>
            <person name="Holt S."/>
            <person name="Cochrane G."/>
            <person name="Meng A."/>
            <person name="Brown T."/>
            <person name="Cohen L."/>
        </authorList>
    </citation>
    <scope>NUCLEOTIDE SEQUENCE</scope>
    <source>
        <strain evidence="5">CCMP3328</strain>
    </source>
</reference>
<evidence type="ECO:0000256" key="1">
    <source>
        <dbReference type="ARBA" id="ARBA00023117"/>
    </source>
</evidence>
<feature type="compositionally biased region" description="Basic and acidic residues" evidence="3">
    <location>
        <begin position="95"/>
        <end position="104"/>
    </location>
</feature>
<dbReference type="SUPFAM" id="SSF47370">
    <property type="entry name" value="Bromodomain"/>
    <property type="match status" value="1"/>
</dbReference>
<dbReference type="AlphaFoldDB" id="A0A7R9WZA1"/>
<feature type="compositionally biased region" description="Low complexity" evidence="3">
    <location>
        <begin position="85"/>
        <end position="94"/>
    </location>
</feature>
<keyword evidence="1 2" id="KW-0103">Bromodomain</keyword>
<feature type="compositionally biased region" description="Low complexity" evidence="3">
    <location>
        <begin position="37"/>
        <end position="67"/>
    </location>
</feature>
<feature type="compositionally biased region" description="Polar residues" evidence="3">
    <location>
        <begin position="123"/>
        <end position="149"/>
    </location>
</feature>
<feature type="domain" description="Bromo" evidence="4">
    <location>
        <begin position="271"/>
        <end position="343"/>
    </location>
</feature>
<feature type="compositionally biased region" description="Low complexity" evidence="3">
    <location>
        <begin position="1"/>
        <end position="15"/>
    </location>
</feature>
<name>A0A7R9WZA1_9STRA</name>
<dbReference type="PROSITE" id="PS50014">
    <property type="entry name" value="BROMODOMAIN_2"/>
    <property type="match status" value="1"/>
</dbReference>
<evidence type="ECO:0000256" key="2">
    <source>
        <dbReference type="PROSITE-ProRule" id="PRU00035"/>
    </source>
</evidence>
<dbReference type="InterPro" id="IPR036427">
    <property type="entry name" value="Bromodomain-like_sf"/>
</dbReference>
<dbReference type="InterPro" id="IPR018359">
    <property type="entry name" value="Bromodomain_CS"/>
</dbReference>
<dbReference type="SMART" id="SM00297">
    <property type="entry name" value="BROMO"/>
    <property type="match status" value="1"/>
</dbReference>
<evidence type="ECO:0000259" key="4">
    <source>
        <dbReference type="PROSITE" id="PS50014"/>
    </source>
</evidence>
<dbReference type="PRINTS" id="PR00503">
    <property type="entry name" value="BROMODOMAIN"/>
</dbReference>
<dbReference type="Pfam" id="PF00439">
    <property type="entry name" value="Bromodomain"/>
    <property type="match status" value="1"/>
</dbReference>
<feature type="region of interest" description="Disordered" evidence="3">
    <location>
        <begin position="1"/>
        <end position="236"/>
    </location>
</feature>
<protein>
    <recommendedName>
        <fullName evidence="4">Bromo domain-containing protein</fullName>
    </recommendedName>
</protein>
<organism evidence="5">
    <name type="scientific">Craspedostauros australis</name>
    <dbReference type="NCBI Taxonomy" id="1486917"/>
    <lineage>
        <taxon>Eukaryota</taxon>
        <taxon>Sar</taxon>
        <taxon>Stramenopiles</taxon>
        <taxon>Ochrophyta</taxon>
        <taxon>Bacillariophyta</taxon>
        <taxon>Bacillariophyceae</taxon>
        <taxon>Bacillariophycidae</taxon>
        <taxon>Naviculales</taxon>
        <taxon>Naviculaceae</taxon>
        <taxon>Craspedostauros</taxon>
    </lineage>
</organism>
<feature type="compositionally biased region" description="Polar residues" evidence="3">
    <location>
        <begin position="16"/>
        <end position="36"/>
    </location>
</feature>
<dbReference type="PROSITE" id="PS00633">
    <property type="entry name" value="BROMODOMAIN_1"/>
    <property type="match status" value="1"/>
</dbReference>
<dbReference type="EMBL" id="HBEF01018914">
    <property type="protein sequence ID" value="CAD8339523.1"/>
    <property type="molecule type" value="Transcribed_RNA"/>
</dbReference>
<sequence length="371" mass="40566">MQQNQNQGTPNQPINDASQRSQGSHHSNLSQQNGGSNDLVNLNQQQNQGQNLKQDDSQTNQQQKQNQGLDMSEGIDPLDPDNQDDPLLGLGPDDMAARGKDKSNDGSGDGQQGQSGKDDLNNDKSLNVSRSGNNSQPNPAIPKTINTGPSPDMSKKNDGPSQRRGSMTGRGRGAKGKRLREMSDDLPQGASLPLDAFQRERKRGADAMSGDTDEPASKASKTGDGDGEDSSLLPSMFKSDGDNTLAKLSENLHVTARSITRDCLPIIKTLIKDPFGWVFRDAVDPVVFGLPDYFEIVKNPMHLSLVQKKLENAVYTDMASFQRDVKLVFDNAILYNGDDSDVGQLAEKMMRMFDTEYKKVLEKHVRHGQGK</sequence>
<proteinExistence type="predicted"/>